<dbReference type="EC" id="3.-.-.-" evidence="3"/>
<dbReference type="Gene3D" id="3.40.710.10">
    <property type="entry name" value="DD-peptidase/beta-lactamase superfamily"/>
    <property type="match status" value="1"/>
</dbReference>
<dbReference type="PANTHER" id="PTHR46825:SF9">
    <property type="entry name" value="BETA-LACTAMASE-RELATED DOMAIN-CONTAINING PROTEIN"/>
    <property type="match status" value="1"/>
</dbReference>
<feature type="chain" id="PRO_5047069207" evidence="1">
    <location>
        <begin position="19"/>
        <end position="439"/>
    </location>
</feature>
<dbReference type="SUPFAM" id="SSF56601">
    <property type="entry name" value="beta-lactamase/transpeptidase-like"/>
    <property type="match status" value="1"/>
</dbReference>
<accession>A0ABW3I549</accession>
<evidence type="ECO:0000313" key="3">
    <source>
        <dbReference type="EMBL" id="MFD0964655.1"/>
    </source>
</evidence>
<gene>
    <name evidence="3" type="ORF">ACFQ1O_11625</name>
</gene>
<evidence type="ECO:0000313" key="4">
    <source>
        <dbReference type="Proteomes" id="UP001596997"/>
    </source>
</evidence>
<keyword evidence="3" id="KW-0378">Hydrolase</keyword>
<name>A0ABW3I549_9FLAO</name>
<keyword evidence="1" id="KW-0732">Signal</keyword>
<dbReference type="PANTHER" id="PTHR46825">
    <property type="entry name" value="D-ALANYL-D-ALANINE-CARBOXYPEPTIDASE/ENDOPEPTIDASE AMPH"/>
    <property type="match status" value="1"/>
</dbReference>
<dbReference type="InterPro" id="IPR050491">
    <property type="entry name" value="AmpC-like"/>
</dbReference>
<feature type="signal peptide" evidence="1">
    <location>
        <begin position="1"/>
        <end position="18"/>
    </location>
</feature>
<keyword evidence="4" id="KW-1185">Reference proteome</keyword>
<protein>
    <submittedName>
        <fullName evidence="3">Serine hydrolase domain-containing protein</fullName>
        <ecNumber evidence="3">3.-.-.-</ecNumber>
    </submittedName>
</protein>
<proteinExistence type="predicted"/>
<dbReference type="RefSeq" id="WP_377716195.1">
    <property type="nucleotide sequence ID" value="NZ_JBHTJM010000009.1"/>
</dbReference>
<comment type="caution">
    <text evidence="3">The sequence shown here is derived from an EMBL/GenBank/DDBJ whole genome shotgun (WGS) entry which is preliminary data.</text>
</comment>
<dbReference type="Pfam" id="PF00144">
    <property type="entry name" value="Beta-lactamase"/>
    <property type="match status" value="1"/>
</dbReference>
<dbReference type="Proteomes" id="UP001596997">
    <property type="component" value="Unassembled WGS sequence"/>
</dbReference>
<evidence type="ECO:0000259" key="2">
    <source>
        <dbReference type="Pfam" id="PF00144"/>
    </source>
</evidence>
<dbReference type="InterPro" id="IPR012338">
    <property type="entry name" value="Beta-lactam/transpept-like"/>
</dbReference>
<organism evidence="3 4">
    <name type="scientific">Pseudofulvibacter geojedonensis</name>
    <dbReference type="NCBI Taxonomy" id="1123758"/>
    <lineage>
        <taxon>Bacteria</taxon>
        <taxon>Pseudomonadati</taxon>
        <taxon>Bacteroidota</taxon>
        <taxon>Flavobacteriia</taxon>
        <taxon>Flavobacteriales</taxon>
        <taxon>Flavobacteriaceae</taxon>
        <taxon>Pseudofulvibacter</taxon>
    </lineage>
</organism>
<feature type="domain" description="Beta-lactamase-related" evidence="2">
    <location>
        <begin position="41"/>
        <end position="337"/>
    </location>
</feature>
<dbReference type="InterPro" id="IPR001466">
    <property type="entry name" value="Beta-lactam-related"/>
</dbReference>
<reference evidence="4" key="1">
    <citation type="journal article" date="2019" name="Int. J. Syst. Evol. Microbiol.">
        <title>The Global Catalogue of Microorganisms (GCM) 10K type strain sequencing project: providing services to taxonomists for standard genome sequencing and annotation.</title>
        <authorList>
            <consortium name="The Broad Institute Genomics Platform"/>
            <consortium name="The Broad Institute Genome Sequencing Center for Infectious Disease"/>
            <person name="Wu L."/>
            <person name="Ma J."/>
        </authorList>
    </citation>
    <scope>NUCLEOTIDE SEQUENCE [LARGE SCALE GENOMIC DNA]</scope>
    <source>
        <strain evidence="4">CCUG 62114</strain>
    </source>
</reference>
<dbReference type="EMBL" id="JBHTJM010000009">
    <property type="protein sequence ID" value="MFD0964655.1"/>
    <property type="molecule type" value="Genomic_DNA"/>
</dbReference>
<evidence type="ECO:0000256" key="1">
    <source>
        <dbReference type="SAM" id="SignalP"/>
    </source>
</evidence>
<sequence length="439" mass="49577">MKKIIFIFLISSFCLLTAQEINTKKLDSIFDRVAELDKGMASVSVFKDGKEVYQKSYGFVDVNNQIKSNATTKYKIGSISKTYTSVLILKAVEEGKLSLNTKLEKYYPELPNADKITIKQLLNHSSGLFNYTSKDDFMSWILDGVTKKELLTKFKENGTVFEPGEKNEYSNTNYVLLAYILEKIYDKPFKEVLYSKVLAKLKLKNTYHEVETKPEDNEAFSFTKEGKKWIKAPGWKMENAIGAGSLVATATDVNIFMDGLFTNNIINQASLEEMKTMTNDFGLGLFSYPYGNKWLYGHTGGIEAFTSMTGYLPEENLSFTICSNAVGVDNKDLAIAILANYFNDNYIISSLEPETNYLPENITQYEGLYSTESFPLKIKIFVKGDVLMAQATGQGAFPLTPVELHKFKFDAAGIKFIFNPNEKMLSFTQMGNSFDMKKE</sequence>
<dbReference type="GO" id="GO:0016787">
    <property type="term" value="F:hydrolase activity"/>
    <property type="evidence" value="ECO:0007669"/>
    <property type="project" value="UniProtKB-KW"/>
</dbReference>